<dbReference type="RefSeq" id="WP_262488486.1">
    <property type="nucleotide sequence ID" value="NZ_CP025782.1"/>
</dbReference>
<evidence type="ECO:0000313" key="3">
    <source>
        <dbReference type="Proteomes" id="UP000515917"/>
    </source>
</evidence>
<sequence>MFEFLEKTQRQMQNSEDGAQSQIEQLNEAIDDCASGEILMGEYYFSMLVLADTPEICTINRNEIAAAIEELGFCCCESRSRNNCPIPGATPDKLEISLTQLCLNKPQFRWPYVFP</sequence>
<accession>A0A7G3GEF0</accession>
<dbReference type="GO" id="GO:0005524">
    <property type="term" value="F:ATP binding"/>
    <property type="evidence" value="ECO:0007669"/>
    <property type="project" value="InterPro"/>
</dbReference>
<dbReference type="EMBL" id="CP025782">
    <property type="protein sequence ID" value="QBC45837.1"/>
    <property type="molecule type" value="Genomic_DNA"/>
</dbReference>
<evidence type="ECO:0000313" key="2">
    <source>
        <dbReference type="EMBL" id="QBC45837.1"/>
    </source>
</evidence>
<dbReference type="KEGG" id="ifl:C1H71_20045"/>
<organism evidence="2 3">
    <name type="scientific">Iodobacter fluviatilis</name>
    <dbReference type="NCBI Taxonomy" id="537"/>
    <lineage>
        <taxon>Bacteria</taxon>
        <taxon>Pseudomonadati</taxon>
        <taxon>Pseudomonadota</taxon>
        <taxon>Betaproteobacteria</taxon>
        <taxon>Neisseriales</taxon>
        <taxon>Chitinibacteraceae</taxon>
        <taxon>Iodobacter</taxon>
    </lineage>
</organism>
<feature type="domain" description="CagE TrbE VirB component of type IV transporter system central" evidence="1">
    <location>
        <begin position="3"/>
        <end position="73"/>
    </location>
</feature>
<dbReference type="Pfam" id="PF03135">
    <property type="entry name" value="CagE_TrbE_VirB"/>
    <property type="match status" value="1"/>
</dbReference>
<gene>
    <name evidence="2" type="ORF">C1H71_20045</name>
</gene>
<reference evidence="2 3" key="1">
    <citation type="submission" date="2018-01" db="EMBL/GenBank/DDBJ databases">
        <title>Genome sequence of Iodobacter sp. strain PCH194 isolated from Indian Trans-Himalaya.</title>
        <authorList>
            <person name="Kumar V."/>
            <person name="Thakur V."/>
            <person name="Kumar S."/>
            <person name="Singh D."/>
        </authorList>
    </citation>
    <scope>NUCLEOTIDE SEQUENCE [LARGE SCALE GENOMIC DNA]</scope>
    <source>
        <strain evidence="2 3">PCH194</strain>
        <plasmid evidence="2 3">pl2</plasmid>
    </source>
</reference>
<proteinExistence type="predicted"/>
<keyword evidence="3" id="KW-1185">Reference proteome</keyword>
<evidence type="ECO:0000259" key="1">
    <source>
        <dbReference type="Pfam" id="PF03135"/>
    </source>
</evidence>
<dbReference type="AlphaFoldDB" id="A0A7G3GEF0"/>
<name>A0A7G3GEF0_9NEIS</name>
<keyword evidence="2" id="KW-0614">Plasmid</keyword>
<protein>
    <recommendedName>
        <fullName evidence="1">CagE TrbE VirB component of type IV transporter system central domain-containing protein</fullName>
    </recommendedName>
</protein>
<dbReference type="Proteomes" id="UP000515917">
    <property type="component" value="Plasmid pl2"/>
</dbReference>
<geneLocation type="plasmid" evidence="2 3">
    <name>pl2</name>
</geneLocation>
<dbReference type="InterPro" id="IPR018145">
    <property type="entry name" value="CagE_TrbE_VirB_cntrl_dom"/>
</dbReference>